<evidence type="ECO:0000256" key="1">
    <source>
        <dbReference type="SAM" id="Phobius"/>
    </source>
</evidence>
<keyword evidence="1" id="KW-0812">Transmembrane</keyword>
<name>A0A6C0BAM2_9ZZZZ</name>
<evidence type="ECO:0000313" key="2">
    <source>
        <dbReference type="EMBL" id="QHS89307.1"/>
    </source>
</evidence>
<keyword evidence="1" id="KW-1133">Transmembrane helix</keyword>
<organism evidence="2">
    <name type="scientific">viral metagenome</name>
    <dbReference type="NCBI Taxonomy" id="1070528"/>
    <lineage>
        <taxon>unclassified sequences</taxon>
        <taxon>metagenomes</taxon>
        <taxon>organismal metagenomes</taxon>
    </lineage>
</organism>
<feature type="transmembrane region" description="Helical" evidence="1">
    <location>
        <begin position="62"/>
        <end position="84"/>
    </location>
</feature>
<feature type="transmembrane region" description="Helical" evidence="1">
    <location>
        <begin position="37"/>
        <end position="56"/>
    </location>
</feature>
<accession>A0A6C0BAM2</accession>
<proteinExistence type="predicted"/>
<protein>
    <submittedName>
        <fullName evidence="2">Uncharacterized protein</fullName>
    </submittedName>
</protein>
<keyword evidence="1" id="KW-0472">Membrane</keyword>
<dbReference type="AlphaFoldDB" id="A0A6C0BAM2"/>
<reference evidence="2" key="1">
    <citation type="journal article" date="2020" name="Nature">
        <title>Giant virus diversity and host interactions through global metagenomics.</title>
        <authorList>
            <person name="Schulz F."/>
            <person name="Roux S."/>
            <person name="Paez-Espino D."/>
            <person name="Jungbluth S."/>
            <person name="Walsh D.A."/>
            <person name="Denef V.J."/>
            <person name="McMahon K.D."/>
            <person name="Konstantinidis K.T."/>
            <person name="Eloe-Fadrosh E.A."/>
            <person name="Kyrpides N.C."/>
            <person name="Woyke T."/>
        </authorList>
    </citation>
    <scope>NUCLEOTIDE SEQUENCE</scope>
    <source>
        <strain evidence="2">GVMAG-M-3300010158-60</strain>
    </source>
</reference>
<sequence>MSTTLCDPYFWEDIQVFANTLNGSWTTRQHGLCVSEFVNVFVLNSIFALILTGILVKMFDVPMITTFFIVLFFGIGIPAIMAPLPPKKEAFQASPIVPMPIEEEAEHVTFPTPKNPFMNVLINEIKYNPTRPPAASTEEHRQTLDDFFRVEFTSDPTDVFGRSQSQRQFITMPSTTIPNDQESYQNWLYKIPGKTCKEGGREACLPGTDGGKMPWLNVER</sequence>
<dbReference type="EMBL" id="MN739108">
    <property type="protein sequence ID" value="QHS89307.1"/>
    <property type="molecule type" value="Genomic_DNA"/>
</dbReference>